<accession>A0A1Z4JBX7</accession>
<dbReference type="Pfam" id="PF01903">
    <property type="entry name" value="CbiX"/>
    <property type="match status" value="2"/>
</dbReference>
<dbReference type="Gene3D" id="3.40.50.1400">
    <property type="match status" value="2"/>
</dbReference>
<reference evidence="3 4" key="1">
    <citation type="submission" date="2017-06" db="EMBL/GenBank/DDBJ databases">
        <title>Genome sequencing of cyanobaciteial culture collection at National Institute for Environmental Studies (NIES).</title>
        <authorList>
            <person name="Hirose Y."/>
            <person name="Shimura Y."/>
            <person name="Fujisawa T."/>
            <person name="Nakamura Y."/>
            <person name="Kawachi M."/>
        </authorList>
    </citation>
    <scope>NUCLEOTIDE SEQUENCE [LARGE SCALE GENOMIC DNA]</scope>
    <source>
        <strain evidence="3 4">NIES-2135</strain>
    </source>
</reference>
<dbReference type="SUPFAM" id="SSF53800">
    <property type="entry name" value="Chelatase"/>
    <property type="match status" value="1"/>
</dbReference>
<dbReference type="GO" id="GO:0016829">
    <property type="term" value="F:lyase activity"/>
    <property type="evidence" value="ECO:0007669"/>
    <property type="project" value="UniProtKB-KW"/>
</dbReference>
<dbReference type="EMBL" id="AP018203">
    <property type="protein sequence ID" value="BAY54305.1"/>
    <property type="molecule type" value="Genomic_DNA"/>
</dbReference>
<keyword evidence="2" id="KW-0456">Lyase</keyword>
<keyword evidence="4" id="KW-1185">Reference proteome</keyword>
<organism evidence="3 4">
    <name type="scientific">Leptolyngbya boryana NIES-2135</name>
    <dbReference type="NCBI Taxonomy" id="1973484"/>
    <lineage>
        <taxon>Bacteria</taxon>
        <taxon>Bacillati</taxon>
        <taxon>Cyanobacteriota</taxon>
        <taxon>Cyanophyceae</taxon>
        <taxon>Leptolyngbyales</taxon>
        <taxon>Leptolyngbyaceae</taxon>
        <taxon>Leptolyngbya group</taxon>
        <taxon>Leptolyngbya</taxon>
    </lineage>
</organism>
<keyword evidence="1" id="KW-0479">Metal-binding</keyword>
<dbReference type="InterPro" id="IPR050963">
    <property type="entry name" value="Sirohydro_Cobaltochel/CbiX"/>
</dbReference>
<dbReference type="AlphaFoldDB" id="A0A1Z4JBX7"/>
<dbReference type="InterPro" id="IPR002762">
    <property type="entry name" value="CbiX-like"/>
</dbReference>
<evidence type="ECO:0000313" key="4">
    <source>
        <dbReference type="Proteomes" id="UP000217895"/>
    </source>
</evidence>
<evidence type="ECO:0000313" key="3">
    <source>
        <dbReference type="EMBL" id="BAY54305.1"/>
    </source>
</evidence>
<proteinExistence type="predicted"/>
<evidence type="ECO:0000256" key="2">
    <source>
        <dbReference type="ARBA" id="ARBA00023239"/>
    </source>
</evidence>
<protein>
    <submittedName>
        <fullName evidence="3">Cobalamin</fullName>
    </submittedName>
</protein>
<dbReference type="PANTHER" id="PTHR33542">
    <property type="entry name" value="SIROHYDROCHLORIN FERROCHELATASE, CHLOROPLASTIC"/>
    <property type="match status" value="1"/>
</dbReference>
<dbReference type="CDD" id="cd03416">
    <property type="entry name" value="CbiX_SirB_N"/>
    <property type="match status" value="1"/>
</dbReference>
<evidence type="ECO:0000256" key="1">
    <source>
        <dbReference type="ARBA" id="ARBA00022723"/>
    </source>
</evidence>
<sequence>MRSAYLLVTHGSRDIRPQIAIDQLRDRIEQQLSTPVGAAVLECAPTPLHEQIEEFSRQHPDISQIQIVPLFLLPGVHVMEDIPEQIAIARSNISAELKVMPHLGSYAGLEKVLAKRIRQIPSDARILLSHGSRRPGGNAVIEELATAIDAVSAYWSVEPKLDSRLAELQGCQEIVILPYFLFSGGITDAISASVQTLAEKYPDSSLHLLSAFDFCEDLVNLIVEWIAPELAMRSTQSASILR</sequence>
<dbReference type="Proteomes" id="UP000217895">
    <property type="component" value="Chromosome"/>
</dbReference>
<gene>
    <name evidence="3" type="ORF">NIES2135_11220</name>
</gene>
<dbReference type="GO" id="GO:0046872">
    <property type="term" value="F:metal ion binding"/>
    <property type="evidence" value="ECO:0007669"/>
    <property type="project" value="UniProtKB-KW"/>
</dbReference>
<name>A0A1Z4JBX7_LEPBY</name>
<dbReference type="PANTHER" id="PTHR33542:SF3">
    <property type="entry name" value="SIROHYDROCHLORIN FERROCHELATASE, CHLOROPLASTIC"/>
    <property type="match status" value="1"/>
</dbReference>